<dbReference type="PANTHER" id="PTHR35525:SF3">
    <property type="entry name" value="BLL6575 PROTEIN"/>
    <property type="match status" value="1"/>
</dbReference>
<feature type="region of interest" description="Disordered" evidence="1">
    <location>
        <begin position="74"/>
        <end position="95"/>
    </location>
</feature>
<keyword evidence="4" id="KW-1185">Reference proteome</keyword>
<dbReference type="Pfam" id="PF11706">
    <property type="entry name" value="zf-CGNR"/>
    <property type="match status" value="1"/>
</dbReference>
<dbReference type="InterPro" id="IPR023286">
    <property type="entry name" value="ABATE_dom_sf"/>
</dbReference>
<dbReference type="PANTHER" id="PTHR35525">
    <property type="entry name" value="BLL6575 PROTEIN"/>
    <property type="match status" value="1"/>
</dbReference>
<proteinExistence type="predicted"/>
<dbReference type="InterPro" id="IPR010852">
    <property type="entry name" value="ABATE"/>
</dbReference>
<accession>A0A641AJR0</accession>
<reference evidence="3" key="1">
    <citation type="submission" date="2019-09" db="EMBL/GenBank/DDBJ databases">
        <authorList>
            <person name="Li J."/>
        </authorList>
    </citation>
    <scope>NUCLEOTIDE SEQUENCE [LARGE SCALE GENOMIC DNA]</scope>
    <source>
        <strain evidence="3">NRBC 14897</strain>
    </source>
</reference>
<dbReference type="Proteomes" id="UP001515100">
    <property type="component" value="Unassembled WGS sequence"/>
</dbReference>
<feature type="domain" description="Zinc finger CGNR" evidence="2">
    <location>
        <begin position="42"/>
        <end position="84"/>
    </location>
</feature>
<dbReference type="Gene3D" id="1.10.3300.10">
    <property type="entry name" value="Jann2411-like domain"/>
    <property type="match status" value="1"/>
</dbReference>
<dbReference type="EMBL" id="SDPP02000005">
    <property type="protein sequence ID" value="KAA1373793.1"/>
    <property type="molecule type" value="Genomic_DNA"/>
</dbReference>
<evidence type="ECO:0000259" key="2">
    <source>
        <dbReference type="Pfam" id="PF11706"/>
    </source>
</evidence>
<dbReference type="OrthoDB" id="123307at2"/>
<name>A0A641AJR0_9ACTN</name>
<evidence type="ECO:0000313" key="3">
    <source>
        <dbReference type="EMBL" id="KAA1373793.1"/>
    </source>
</evidence>
<dbReference type="AlphaFoldDB" id="A0A641AJR0"/>
<gene>
    <name evidence="3" type="ORF">ESP62_017080</name>
</gene>
<comment type="caution">
    <text evidence="3">The sequence shown here is derived from an EMBL/GenBank/DDBJ whole genome shotgun (WGS) entry which is preliminary data.</text>
</comment>
<evidence type="ECO:0000256" key="1">
    <source>
        <dbReference type="SAM" id="MobiDB-lite"/>
    </source>
</evidence>
<evidence type="ECO:0000313" key="4">
    <source>
        <dbReference type="Proteomes" id="UP001515100"/>
    </source>
</evidence>
<dbReference type="InterPro" id="IPR021005">
    <property type="entry name" value="Znf_CGNR"/>
</dbReference>
<dbReference type="SUPFAM" id="SSF160904">
    <property type="entry name" value="Jann2411-like"/>
    <property type="match status" value="1"/>
</dbReference>
<sequence>MRRRAELRSGRLEWTLDVPDRLVVGARAVEEWDALQSPSGSRIRPCADPDCQHFLIDRSAANRRRWHAMDQCGNRTKARRHYARTRAGDDATPVG</sequence>
<organism evidence="3 4">
    <name type="scientific">Aeromicrobium fastidiosum</name>
    <dbReference type="NCBI Taxonomy" id="52699"/>
    <lineage>
        <taxon>Bacteria</taxon>
        <taxon>Bacillati</taxon>
        <taxon>Actinomycetota</taxon>
        <taxon>Actinomycetes</taxon>
        <taxon>Propionibacteriales</taxon>
        <taxon>Nocardioidaceae</taxon>
        <taxon>Aeromicrobium</taxon>
    </lineage>
</organism>
<protein>
    <submittedName>
        <fullName evidence="3">CGNR zinc finger domain-containing protein</fullName>
    </submittedName>
</protein>